<feature type="region of interest" description="Disordered" evidence="1">
    <location>
        <begin position="322"/>
        <end position="347"/>
    </location>
</feature>
<gene>
    <name evidence="2" type="ORF">TEOVI_000068500</name>
</gene>
<feature type="compositionally biased region" description="Basic and acidic residues" evidence="1">
    <location>
        <begin position="324"/>
        <end position="339"/>
    </location>
</feature>
<sequence length="664" mass="73619">MGGAPSREATVVYSYLRGTYEIGLIPLTSAFFGRPSGRGEHEGENVLRGHFLQMREDLFAACTLPTRNKVLSWTEIVPNRFTGEDLDAFLEIVDKRLYPTNAAMVADKNSPLLPVPCAVCLVCKDGRERRGSFRWRGRNIVIIGYFGCMDEKLDAAFKTEKRTPRQGMYSITAAVFPSIGDRTFDRVLALAPVMLRGQFVGSVLQLRRGGGEFATPLSERGEMVDVSSEAPSLGAGIGGVVGQSDGLIHEDSAVDSAFEMFVERVSQMSVFVEVVSDNYSSLKSLVENVAFIQIHTQAEPKQCTLDLPPIVQNAFNRTTTASSCEKKADAEGHHAEKSPPQRSSAMEQGSSCCTVQGVSCSLERDDLTDLSSVEPEGSSHLSKVPTEDGGSFHFCTEIVRVHFNERYVSLAIQWLSSFFRKPTLLENGYWVHYCLKKEEEVIRRILCHRDTIVSGWRTSHPELANQYMGDGTDKLLEHVRILQHELQQARKAAEEPTLRKKASTPPTLPCPNTTSMAVLAPPPPPHVMPYAVPPLPSPVYFVQQQPVGNPMFVSLLPFQQVQQVPQVQQIPQFQQVPQIQPLQQISHVQQIPQLQQTQPVQSISHVQQISHVQPIHQVQQISHVQPMPLYHLQPPELQQPSVCYLPFGDGGALPPSYVIPSSLS</sequence>
<feature type="region of interest" description="Disordered" evidence="1">
    <location>
        <begin position="490"/>
        <end position="512"/>
    </location>
</feature>
<name>A0A1G4IAN1_TRYEQ</name>
<keyword evidence="3" id="KW-1185">Reference proteome</keyword>
<dbReference type="GeneID" id="92374625"/>
<comment type="caution">
    <text evidence="2">The sequence shown here is derived from an EMBL/GenBank/DDBJ whole genome shotgun (WGS) entry which is preliminary data.</text>
</comment>
<protein>
    <submittedName>
        <fullName evidence="2">Uncharacterized protein</fullName>
    </submittedName>
</protein>
<reference evidence="2" key="1">
    <citation type="submission" date="2016-09" db="EMBL/GenBank/DDBJ databases">
        <authorList>
            <person name="Hebert L."/>
            <person name="Moumen B."/>
        </authorList>
    </citation>
    <scope>NUCLEOTIDE SEQUENCE [LARGE SCALE GENOMIC DNA]</scope>
    <source>
        <strain evidence="2">OVI</strain>
    </source>
</reference>
<organism evidence="2 3">
    <name type="scientific">Trypanosoma equiperdum</name>
    <dbReference type="NCBI Taxonomy" id="5694"/>
    <lineage>
        <taxon>Eukaryota</taxon>
        <taxon>Discoba</taxon>
        <taxon>Euglenozoa</taxon>
        <taxon>Kinetoplastea</taxon>
        <taxon>Metakinetoplastina</taxon>
        <taxon>Trypanosomatida</taxon>
        <taxon>Trypanosomatidae</taxon>
        <taxon>Trypanosoma</taxon>
    </lineage>
</organism>
<evidence type="ECO:0000256" key="1">
    <source>
        <dbReference type="SAM" id="MobiDB-lite"/>
    </source>
</evidence>
<evidence type="ECO:0000313" key="2">
    <source>
        <dbReference type="EMBL" id="SCU69128.1"/>
    </source>
</evidence>
<dbReference type="EMBL" id="CZPT02001153">
    <property type="protein sequence ID" value="SCU69128.1"/>
    <property type="molecule type" value="Genomic_DNA"/>
</dbReference>
<accession>A0A1G4IAN1</accession>
<dbReference type="RefSeq" id="XP_067080157.1">
    <property type="nucleotide sequence ID" value="XM_067224056.1"/>
</dbReference>
<dbReference type="VEuPathDB" id="TriTrypDB:TEOVI_000068500"/>
<proteinExistence type="predicted"/>
<dbReference type="Proteomes" id="UP000195570">
    <property type="component" value="Unassembled WGS sequence"/>
</dbReference>
<dbReference type="AlphaFoldDB" id="A0A1G4IAN1"/>
<evidence type="ECO:0000313" key="3">
    <source>
        <dbReference type="Proteomes" id="UP000195570"/>
    </source>
</evidence>